<keyword evidence="1" id="KW-0472">Membrane</keyword>
<dbReference type="InParanoid" id="S2JRX0"/>
<feature type="transmembrane region" description="Helical" evidence="1">
    <location>
        <begin position="21"/>
        <end position="47"/>
    </location>
</feature>
<accession>S2JRX0</accession>
<dbReference type="SUPFAM" id="SSF103473">
    <property type="entry name" value="MFS general substrate transporter"/>
    <property type="match status" value="1"/>
</dbReference>
<evidence type="ECO:0000313" key="2">
    <source>
        <dbReference type="EMBL" id="EPB92739.1"/>
    </source>
</evidence>
<dbReference type="AlphaFoldDB" id="S2JRX0"/>
<keyword evidence="1" id="KW-0812">Transmembrane</keyword>
<dbReference type="OrthoDB" id="5667at2759"/>
<dbReference type="Proteomes" id="UP000014254">
    <property type="component" value="Unassembled WGS sequence"/>
</dbReference>
<evidence type="ECO:0000313" key="3">
    <source>
        <dbReference type="Proteomes" id="UP000014254"/>
    </source>
</evidence>
<reference evidence="3" key="1">
    <citation type="submission" date="2013-05" db="EMBL/GenBank/DDBJ databases">
        <title>The Genome sequence of Mucor circinelloides f. circinelloides 1006PhL.</title>
        <authorList>
            <consortium name="The Broad Institute Genomics Platform"/>
            <person name="Cuomo C."/>
            <person name="Earl A."/>
            <person name="Findley K."/>
            <person name="Lee S.C."/>
            <person name="Walker B."/>
            <person name="Young S."/>
            <person name="Zeng Q."/>
            <person name="Gargeya S."/>
            <person name="Fitzgerald M."/>
            <person name="Haas B."/>
            <person name="Abouelleil A."/>
            <person name="Allen A.W."/>
            <person name="Alvarado L."/>
            <person name="Arachchi H.M."/>
            <person name="Berlin A.M."/>
            <person name="Chapman S.B."/>
            <person name="Gainer-Dewar J."/>
            <person name="Goldberg J."/>
            <person name="Griggs A."/>
            <person name="Gujja S."/>
            <person name="Hansen M."/>
            <person name="Howarth C."/>
            <person name="Imamovic A."/>
            <person name="Ireland A."/>
            <person name="Larimer J."/>
            <person name="McCowan C."/>
            <person name="Murphy C."/>
            <person name="Pearson M."/>
            <person name="Poon T.W."/>
            <person name="Priest M."/>
            <person name="Roberts A."/>
            <person name="Saif S."/>
            <person name="Shea T."/>
            <person name="Sisk P."/>
            <person name="Sykes S."/>
            <person name="Wortman J."/>
            <person name="Nusbaum C."/>
            <person name="Birren B."/>
        </authorList>
    </citation>
    <scope>NUCLEOTIDE SEQUENCE [LARGE SCALE GENOMIC DNA]</scope>
    <source>
        <strain evidence="3">1006PhL</strain>
    </source>
</reference>
<dbReference type="EMBL" id="KE123898">
    <property type="protein sequence ID" value="EPB92739.1"/>
    <property type="molecule type" value="Genomic_DNA"/>
</dbReference>
<keyword evidence="1" id="KW-1133">Transmembrane helix</keyword>
<feature type="transmembrane region" description="Helical" evidence="1">
    <location>
        <begin position="67"/>
        <end position="87"/>
    </location>
</feature>
<protein>
    <submittedName>
        <fullName evidence="2">Uncharacterized protein</fullName>
    </submittedName>
</protein>
<proteinExistence type="predicted"/>
<dbReference type="VEuPathDB" id="FungiDB:HMPREF1544_00468"/>
<sequence>MGDFHRSWRVTDKREQLLGAILTIVGLEHIGPAIGLLYTTNIFGYMFGTPIASVLINLTTPASYVNGAIWAGCTIIVGSLFAGWVRVMKGGWTLAKI</sequence>
<keyword evidence="3" id="KW-1185">Reference proteome</keyword>
<dbReference type="InterPro" id="IPR036259">
    <property type="entry name" value="MFS_trans_sf"/>
</dbReference>
<gene>
    <name evidence="2" type="ORF">HMPREF1544_00468</name>
</gene>
<organism evidence="2 3">
    <name type="scientific">Mucor circinelloides f. circinelloides (strain 1006PhL)</name>
    <name type="common">Mucormycosis agent</name>
    <name type="synonym">Calyptromyces circinelloides</name>
    <dbReference type="NCBI Taxonomy" id="1220926"/>
    <lineage>
        <taxon>Eukaryota</taxon>
        <taxon>Fungi</taxon>
        <taxon>Fungi incertae sedis</taxon>
        <taxon>Mucoromycota</taxon>
        <taxon>Mucoromycotina</taxon>
        <taxon>Mucoromycetes</taxon>
        <taxon>Mucorales</taxon>
        <taxon>Mucorineae</taxon>
        <taxon>Mucoraceae</taxon>
        <taxon>Mucor</taxon>
    </lineage>
</organism>
<evidence type="ECO:0000256" key="1">
    <source>
        <dbReference type="SAM" id="Phobius"/>
    </source>
</evidence>
<name>S2JRX0_MUCC1</name>